<accession>A0A1C7E8A0</accession>
<dbReference type="InterPro" id="IPR042099">
    <property type="entry name" value="ANL_N_sf"/>
</dbReference>
<dbReference type="STRING" id="1038856.BBI15_06855"/>
<dbReference type="AlphaFoldDB" id="A0A1C7E8A0"/>
<dbReference type="RefSeq" id="WP_068869674.1">
    <property type="nucleotide sequence ID" value="NZ_CP016539.2"/>
</dbReference>
<dbReference type="PANTHER" id="PTHR36932">
    <property type="entry name" value="CAPSULAR POLYSACCHARIDE BIOSYNTHESIS PROTEIN"/>
    <property type="match status" value="1"/>
</dbReference>
<dbReference type="InterPro" id="IPR053158">
    <property type="entry name" value="CapK_Type1_Caps_Biosynth"/>
</dbReference>
<dbReference type="PANTHER" id="PTHR36932:SF1">
    <property type="entry name" value="CAPSULAR POLYSACCHARIDE BIOSYNTHESIS PROTEIN"/>
    <property type="match status" value="1"/>
</dbReference>
<evidence type="ECO:0000313" key="1">
    <source>
        <dbReference type="EMBL" id="ANU19948.1"/>
    </source>
</evidence>
<dbReference type="EMBL" id="CP016539">
    <property type="protein sequence ID" value="ANU19948.1"/>
    <property type="molecule type" value="Genomic_DNA"/>
</dbReference>
<dbReference type="KEGG" id="ppla:BBI15_06855"/>
<dbReference type="OrthoDB" id="580775at2"/>
<evidence type="ECO:0000313" key="2">
    <source>
        <dbReference type="Proteomes" id="UP000092650"/>
    </source>
</evidence>
<organism evidence="1 2">
    <name type="scientific">Planococcus plakortidis</name>
    <dbReference type="NCBI Taxonomy" id="1038856"/>
    <lineage>
        <taxon>Bacteria</taxon>
        <taxon>Bacillati</taxon>
        <taxon>Bacillota</taxon>
        <taxon>Bacilli</taxon>
        <taxon>Bacillales</taxon>
        <taxon>Caryophanaceae</taxon>
        <taxon>Planococcus</taxon>
    </lineage>
</organism>
<proteinExistence type="predicted"/>
<reference evidence="1" key="1">
    <citation type="submission" date="2016-10" db="EMBL/GenBank/DDBJ databases">
        <authorList>
            <person name="See-Too W.S."/>
        </authorList>
    </citation>
    <scope>NUCLEOTIDE SEQUENCE [LARGE SCALE GENOMIC DNA]</scope>
    <source>
        <strain evidence="1">DSM 23997</strain>
    </source>
</reference>
<sequence length="463" mass="52870">MKLLSTELYGNSPVYLQNLMLSLREYANSRKRYGMGYYRFLHQLSGMDENDRQSEERYRDQELRSFLRHAAEHSAFYQELYGKSLADIQCASDLRQLPVIEEELFNERIDEIRLHTMRKKEGAADVSGTGQSPRLWLSNLDLQKQTAAVDHFKKQHGAINLDMKRATFHQGNFVPPGQKQGAFWRDIYYLNQRLYSADHCMEPFLPTVVRNLNGFRPDFIDGLPDAILAIARYINDHRLLLDFQAVAVFVESEILSESEGLEIESAFGCSVRRWSMKTERSPFLTECSAGNLHFNMRTGVMEFTDQGDVLLTRFHTTGTPLIRLKIKDQWMPIYCQCPCGSVHPVVRKPLEPISAFLQSRSRGRVTSLYLATVQEKFRQAAPSMQFVQNSLDAIEIWLSGTNTIPAELEQNIVREMADIFGEDMSFTVKGRLHGAGDKGAGPSGLIINNLQLPRTCQSDYSTD</sequence>
<dbReference type="Proteomes" id="UP000092650">
    <property type="component" value="Chromosome"/>
</dbReference>
<dbReference type="Gene3D" id="3.40.50.12780">
    <property type="entry name" value="N-terminal domain of ligase-like"/>
    <property type="match status" value="1"/>
</dbReference>
<keyword evidence="2" id="KW-1185">Reference proteome</keyword>
<gene>
    <name evidence="1" type="ORF">BBI15_06855</name>
</gene>
<name>A0A1C7E8A0_9BACL</name>
<protein>
    <submittedName>
        <fullName evidence="1">Uncharacterized protein</fullName>
    </submittedName>
</protein>